<dbReference type="OrthoDB" id="9803476at2"/>
<proteinExistence type="predicted"/>
<dbReference type="RefSeq" id="WP_109250796.1">
    <property type="nucleotide sequence ID" value="NZ_QCXQ01000005.1"/>
</dbReference>
<dbReference type="Proteomes" id="UP000245080">
    <property type="component" value="Unassembled WGS sequence"/>
</dbReference>
<keyword evidence="2" id="KW-1185">Reference proteome</keyword>
<comment type="caution">
    <text evidence="1">The sequence shown here is derived from an EMBL/GenBank/DDBJ whole genome shotgun (WGS) entry which is preliminary data.</text>
</comment>
<dbReference type="SUPFAM" id="SSF55961">
    <property type="entry name" value="Bet v1-like"/>
    <property type="match status" value="1"/>
</dbReference>
<evidence type="ECO:0008006" key="3">
    <source>
        <dbReference type="Google" id="ProtNLM"/>
    </source>
</evidence>
<reference evidence="1 2" key="1">
    <citation type="journal article" date="2018" name="Int. J. Syst. Evol. Microbiol.">
        <title>Lactobacillus bambusae sp. nov., isolated from a traditional fermented Ma-bamboo shoots of Taiwan.</title>
        <authorList>
            <person name="Wang L.-T."/>
        </authorList>
    </citation>
    <scope>NUCLEOTIDE SEQUENCE [LARGE SCALE GENOMIC DNA]</scope>
    <source>
        <strain evidence="1 2">BS-W1</strain>
    </source>
</reference>
<evidence type="ECO:0000313" key="2">
    <source>
        <dbReference type="Proteomes" id="UP000245080"/>
    </source>
</evidence>
<dbReference type="InterPro" id="IPR023393">
    <property type="entry name" value="START-like_dom_sf"/>
</dbReference>
<evidence type="ECO:0000313" key="1">
    <source>
        <dbReference type="EMBL" id="PWF99695.1"/>
    </source>
</evidence>
<dbReference type="EMBL" id="QCXQ01000005">
    <property type="protein sequence ID" value="PWF99695.1"/>
    <property type="molecule type" value="Genomic_DNA"/>
</dbReference>
<dbReference type="Gene3D" id="3.30.530.20">
    <property type="match status" value="1"/>
</dbReference>
<sequence>MSERLTFQDETLIYQKRVLTVDFSKRMWGFVTTTAGLATWLPELSIGYPGPEGVYLLKDPAGHTVERSVLAYDQEHLSLTLQWDEGGTIQFSFQPHGQLGEIDFEGQFPATTTHLAYEIANWSIAVERLRAQIEQSGFLFDEARFSPVERRYDNLISDAKQSKGEPTC</sequence>
<dbReference type="AlphaFoldDB" id="A0A2V1MZZ3"/>
<protein>
    <recommendedName>
        <fullName evidence="3">ATPase</fullName>
    </recommendedName>
</protein>
<accession>A0A2V1MZZ3</accession>
<gene>
    <name evidence="1" type="ORF">DCM90_07725</name>
</gene>
<name>A0A2V1MZZ3_9LACO</name>
<organism evidence="1 2">
    <name type="scientific">Levilactobacillus bambusae</name>
    <dbReference type="NCBI Taxonomy" id="2024736"/>
    <lineage>
        <taxon>Bacteria</taxon>
        <taxon>Bacillati</taxon>
        <taxon>Bacillota</taxon>
        <taxon>Bacilli</taxon>
        <taxon>Lactobacillales</taxon>
        <taxon>Lactobacillaceae</taxon>
        <taxon>Levilactobacillus</taxon>
    </lineage>
</organism>